<evidence type="ECO:0000256" key="1">
    <source>
        <dbReference type="ARBA" id="ARBA00012771"/>
    </source>
</evidence>
<evidence type="ECO:0000256" key="4">
    <source>
        <dbReference type="ARBA" id="ARBA00022691"/>
    </source>
</evidence>
<dbReference type="GO" id="GO:0102559">
    <property type="term" value="F:peptide chain release factor N(5)-glutamine methyltransferase activity"/>
    <property type="evidence" value="ECO:0007669"/>
    <property type="project" value="UniProtKB-EC"/>
</dbReference>
<dbReference type="InterPro" id="IPR004556">
    <property type="entry name" value="HemK-like"/>
</dbReference>
<feature type="domain" description="Methyltransferase small" evidence="6">
    <location>
        <begin position="53"/>
        <end position="150"/>
    </location>
</feature>
<evidence type="ECO:0000256" key="3">
    <source>
        <dbReference type="ARBA" id="ARBA00022679"/>
    </source>
</evidence>
<dbReference type="EMBL" id="LT554414">
    <property type="protein sequence ID" value="SAM04634.1"/>
    <property type="molecule type" value="Genomic_DNA"/>
</dbReference>
<keyword evidence="8" id="KW-1185">Reference proteome</keyword>
<dbReference type="AlphaFoldDB" id="A0A168QGD6"/>
<dbReference type="Pfam" id="PF05175">
    <property type="entry name" value="MTS"/>
    <property type="match status" value="1"/>
</dbReference>
<dbReference type="NCBIfam" id="TIGR00536">
    <property type="entry name" value="hemK_fam"/>
    <property type="match status" value="1"/>
</dbReference>
<dbReference type="InterPro" id="IPR002052">
    <property type="entry name" value="DNA_methylase_N6_adenine_CS"/>
</dbReference>
<dbReference type="InterPro" id="IPR007848">
    <property type="entry name" value="Small_mtfrase_dom"/>
</dbReference>
<dbReference type="InterPro" id="IPR029063">
    <property type="entry name" value="SAM-dependent_MTases_sf"/>
</dbReference>
<dbReference type="OrthoDB" id="269872at2759"/>
<dbReference type="SUPFAM" id="SSF53335">
    <property type="entry name" value="S-adenosyl-L-methionine-dependent methyltransferases"/>
    <property type="match status" value="1"/>
</dbReference>
<organism evidence="7">
    <name type="scientific">Absidia glauca</name>
    <name type="common">Pin mould</name>
    <dbReference type="NCBI Taxonomy" id="4829"/>
    <lineage>
        <taxon>Eukaryota</taxon>
        <taxon>Fungi</taxon>
        <taxon>Fungi incertae sedis</taxon>
        <taxon>Mucoromycota</taxon>
        <taxon>Mucoromycotina</taxon>
        <taxon>Mucoromycetes</taxon>
        <taxon>Mucorales</taxon>
        <taxon>Cunninghamellaceae</taxon>
        <taxon>Absidia</taxon>
    </lineage>
</organism>
<evidence type="ECO:0000259" key="6">
    <source>
        <dbReference type="Pfam" id="PF05175"/>
    </source>
</evidence>
<keyword evidence="3" id="KW-0808">Transferase</keyword>
<dbReference type="InterPro" id="IPR050320">
    <property type="entry name" value="N5-glutamine_MTase"/>
</dbReference>
<dbReference type="OMA" id="TFHELIN"/>
<gene>
    <name evidence="7" type="primary">ABSGL_10500.1 scaffold 12026</name>
</gene>
<dbReference type="InParanoid" id="A0A168QGD6"/>
<dbReference type="STRING" id="4829.A0A168QGD6"/>
<dbReference type="GO" id="GO:0005739">
    <property type="term" value="C:mitochondrion"/>
    <property type="evidence" value="ECO:0007669"/>
    <property type="project" value="TreeGrafter"/>
</dbReference>
<keyword evidence="4" id="KW-0949">S-adenosyl-L-methionine</keyword>
<dbReference type="PANTHER" id="PTHR18895:SF74">
    <property type="entry name" value="MTRF1L RELEASE FACTOR GLUTAMINE METHYLTRANSFERASE"/>
    <property type="match status" value="1"/>
</dbReference>
<dbReference type="CDD" id="cd02440">
    <property type="entry name" value="AdoMet_MTases"/>
    <property type="match status" value="1"/>
</dbReference>
<sequence>MDEGKDHILLGTQPFYDLDIITRPPTLIPRWETEEWTSRLVDLLRPDWTQHQPKRRRILDVCTGTGCIALALAAHLPNDSTEIVGLDISTQAIQLANDNLKSHEQLLEETGNKVRFQLEDIYQPHVEQHFFRDAPLDLVVSNPPYVTHTEYASLDPDVKQWEDRQALVADLQGTQLHRRLIQLVSHWKRSYGRQVASDLPTLVMEIGGAHQVPVLQQELDHHGFNNVKVWKDLAGKDRVVLAT</sequence>
<evidence type="ECO:0000313" key="8">
    <source>
        <dbReference type="Proteomes" id="UP000078561"/>
    </source>
</evidence>
<dbReference type="GO" id="GO:0032259">
    <property type="term" value="P:methylation"/>
    <property type="evidence" value="ECO:0007669"/>
    <property type="project" value="UniProtKB-KW"/>
</dbReference>
<accession>A0A168QGD6</accession>
<proteinExistence type="predicted"/>
<reference evidence="7" key="1">
    <citation type="submission" date="2016-04" db="EMBL/GenBank/DDBJ databases">
        <authorList>
            <person name="Evans L.H."/>
            <person name="Alamgir A."/>
            <person name="Owens N."/>
            <person name="Weber N.D."/>
            <person name="Virtaneva K."/>
            <person name="Barbian K."/>
            <person name="Babar A."/>
            <person name="Rosenke K."/>
        </authorList>
    </citation>
    <scope>NUCLEOTIDE SEQUENCE [LARGE SCALE GENOMIC DNA]</scope>
    <source>
        <strain evidence="7">CBS 101.48</strain>
    </source>
</reference>
<dbReference type="Gene3D" id="3.40.50.150">
    <property type="entry name" value="Vaccinia Virus protein VP39"/>
    <property type="match status" value="1"/>
</dbReference>
<evidence type="ECO:0000313" key="7">
    <source>
        <dbReference type="EMBL" id="SAM04634.1"/>
    </source>
</evidence>
<dbReference type="PROSITE" id="PS00092">
    <property type="entry name" value="N6_MTASE"/>
    <property type="match status" value="1"/>
</dbReference>
<dbReference type="GO" id="GO:0003676">
    <property type="term" value="F:nucleic acid binding"/>
    <property type="evidence" value="ECO:0007669"/>
    <property type="project" value="InterPro"/>
</dbReference>
<keyword evidence="2" id="KW-0489">Methyltransferase</keyword>
<dbReference type="PANTHER" id="PTHR18895">
    <property type="entry name" value="HEMK METHYLTRANSFERASE"/>
    <property type="match status" value="1"/>
</dbReference>
<dbReference type="EC" id="2.1.1.297" evidence="1"/>
<protein>
    <recommendedName>
        <fullName evidence="1">peptide chain release factor N(5)-glutamine methyltransferase</fullName>
        <ecNumber evidence="1">2.1.1.297</ecNumber>
    </recommendedName>
</protein>
<dbReference type="Proteomes" id="UP000078561">
    <property type="component" value="Unassembled WGS sequence"/>
</dbReference>
<evidence type="ECO:0000256" key="5">
    <source>
        <dbReference type="ARBA" id="ARBA00048391"/>
    </source>
</evidence>
<comment type="catalytic activity">
    <reaction evidence="5">
        <text>L-glutaminyl-[peptide chain release factor] + S-adenosyl-L-methionine = N(5)-methyl-L-glutaminyl-[peptide chain release factor] + S-adenosyl-L-homocysteine + H(+)</text>
        <dbReference type="Rhea" id="RHEA:42896"/>
        <dbReference type="Rhea" id="RHEA-COMP:10271"/>
        <dbReference type="Rhea" id="RHEA-COMP:10272"/>
        <dbReference type="ChEBI" id="CHEBI:15378"/>
        <dbReference type="ChEBI" id="CHEBI:30011"/>
        <dbReference type="ChEBI" id="CHEBI:57856"/>
        <dbReference type="ChEBI" id="CHEBI:59789"/>
        <dbReference type="ChEBI" id="CHEBI:61891"/>
        <dbReference type="EC" id="2.1.1.297"/>
    </reaction>
</comment>
<dbReference type="FunCoup" id="A0A168QGD6">
    <property type="interactions" value="11"/>
</dbReference>
<name>A0A168QGD6_ABSGL</name>
<evidence type="ECO:0000256" key="2">
    <source>
        <dbReference type="ARBA" id="ARBA00022603"/>
    </source>
</evidence>